<dbReference type="Proteomes" id="UP001163324">
    <property type="component" value="Chromosome 4"/>
</dbReference>
<proteinExistence type="predicted"/>
<comment type="caution">
    <text evidence="1">The sequence shown here is derived from an EMBL/GenBank/DDBJ whole genome shotgun (WGS) entry which is preliminary data.</text>
</comment>
<accession>A0ACC0V3X0</accession>
<sequence>MQQFAKTWNHLLQEFENEKSTLSEKYTNQKRHVTRLEQSLRGAQKNLQKEQQDREALEKRIEAIEAQNETMAQNNQRASLELECLRKSLAESEQKTSKVSERSKSYRSKLNEVIEEQQSLYKQTMMHYQSLAQEIEGERSNLNEKSQKVEEALRESQRKREALLKGCHELQAHKDAEMVRKDIIISNLQENLKEKKQALHAEQQRAERLSNQIDKMHEENEYGLKSMSSKVAEILKLSKESHRDQETNNLLAGAMVESVQGLLHRSIDSPVNKNCLFIKCLISARALQMNSLTSGKALFYFIGNMKTQNMQKNQTKPISSIP</sequence>
<reference evidence="1" key="1">
    <citation type="submission" date="2022-10" db="EMBL/GenBank/DDBJ databases">
        <title>Complete Genome of Trichothecium roseum strain YXFP-22015, a Plant Pathogen Isolated from Citrus.</title>
        <authorList>
            <person name="Wang Y."/>
            <person name="Zhu L."/>
        </authorList>
    </citation>
    <scope>NUCLEOTIDE SEQUENCE</scope>
    <source>
        <strain evidence="1">YXFP-22015</strain>
    </source>
</reference>
<protein>
    <submittedName>
        <fullName evidence="1">Uncharacterized protein</fullName>
    </submittedName>
</protein>
<organism evidence="1 2">
    <name type="scientific">Trichothecium roseum</name>
    <dbReference type="NCBI Taxonomy" id="47278"/>
    <lineage>
        <taxon>Eukaryota</taxon>
        <taxon>Fungi</taxon>
        <taxon>Dikarya</taxon>
        <taxon>Ascomycota</taxon>
        <taxon>Pezizomycotina</taxon>
        <taxon>Sordariomycetes</taxon>
        <taxon>Hypocreomycetidae</taxon>
        <taxon>Hypocreales</taxon>
        <taxon>Hypocreales incertae sedis</taxon>
        <taxon>Trichothecium</taxon>
    </lineage>
</organism>
<keyword evidence="2" id="KW-1185">Reference proteome</keyword>
<dbReference type="EMBL" id="CM047943">
    <property type="protein sequence ID" value="KAI9900589.1"/>
    <property type="molecule type" value="Genomic_DNA"/>
</dbReference>
<name>A0ACC0V3X0_9HYPO</name>
<evidence type="ECO:0000313" key="2">
    <source>
        <dbReference type="Proteomes" id="UP001163324"/>
    </source>
</evidence>
<gene>
    <name evidence="1" type="ORF">N3K66_004851</name>
</gene>
<evidence type="ECO:0000313" key="1">
    <source>
        <dbReference type="EMBL" id="KAI9900589.1"/>
    </source>
</evidence>